<evidence type="ECO:0000313" key="3">
    <source>
        <dbReference type="Proteomes" id="UP000018934"/>
    </source>
</evidence>
<accession>A0ABM5P432</accession>
<dbReference type="Proteomes" id="UP000018934">
    <property type="component" value="Chromosome"/>
</dbReference>
<name>A0ABM5P432_DEHRP</name>
<feature type="domain" description="Uroporphyrinogen decarboxylase (URO-D)" evidence="1">
    <location>
        <begin position="56"/>
        <end position="292"/>
    </location>
</feature>
<reference evidence="2 3" key="1">
    <citation type="journal article" date="2013" name="Stand. Genomic Sci.">
        <title>Complete genome sequence of Dehalobacter restrictus PER-K23(T.).</title>
        <authorList>
            <person name="Kruse T."/>
            <person name="Maillard J."/>
            <person name="Goodwin L."/>
            <person name="Woyke T."/>
            <person name="Teshima H."/>
            <person name="Bruce D."/>
            <person name="Detter C."/>
            <person name="Tapia R."/>
            <person name="Han C."/>
            <person name="Huntemann M."/>
            <person name="Wei C.L."/>
            <person name="Han J."/>
            <person name="Chen A."/>
            <person name="Kyrpides N."/>
            <person name="Szeto E."/>
            <person name="Markowitz V."/>
            <person name="Ivanova N."/>
            <person name="Pagani I."/>
            <person name="Pati A."/>
            <person name="Pitluck S."/>
            <person name="Nolan M."/>
            <person name="Holliger C."/>
            <person name="Smidt H."/>
        </authorList>
    </citation>
    <scope>NUCLEOTIDE SEQUENCE [LARGE SCALE GENOMIC DNA]</scope>
    <source>
        <strain evidence="3">DSM 9455</strain>
    </source>
</reference>
<dbReference type="SUPFAM" id="SSF51726">
    <property type="entry name" value="UROD/MetE-like"/>
    <property type="match status" value="1"/>
</dbReference>
<organism evidence="2 3">
    <name type="scientific">Dehalobacter restrictus (strain DSM 9455 / PER-K23)</name>
    <dbReference type="NCBI Taxonomy" id="871738"/>
    <lineage>
        <taxon>Bacteria</taxon>
        <taxon>Bacillati</taxon>
        <taxon>Bacillota</taxon>
        <taxon>Clostridia</taxon>
        <taxon>Eubacteriales</taxon>
        <taxon>Desulfitobacteriaceae</taxon>
        <taxon>Dehalobacter</taxon>
    </lineage>
</organism>
<protein>
    <submittedName>
        <fullName evidence="2">Uroporphyrinogen-III decarboxylase</fullName>
    </submittedName>
</protein>
<gene>
    <name evidence="2" type="ORF">DEHRE_04055</name>
</gene>
<proteinExistence type="predicted"/>
<dbReference type="EMBL" id="CP007033">
    <property type="protein sequence ID" value="AHF09353.1"/>
    <property type="molecule type" value="Genomic_DNA"/>
</dbReference>
<dbReference type="Pfam" id="PF01208">
    <property type="entry name" value="URO-D"/>
    <property type="match status" value="1"/>
</dbReference>
<dbReference type="PANTHER" id="PTHR47099">
    <property type="entry name" value="METHYLCOBAMIDE:COM METHYLTRANSFERASE MTBA"/>
    <property type="match status" value="1"/>
</dbReference>
<dbReference type="InterPro" id="IPR000257">
    <property type="entry name" value="Uroporphyrinogen_deCOase"/>
</dbReference>
<sequence>MTQRENFEIMLNGGKPEFAPLLYELYKVCMLATNNTDQPWQGGKDPFGVNWIATAEGVIPESGKILFDDIADWKKYVKFPDVDSLGIEQMAQIELADFTDGKRKEQPVAVFNACGLFERMAAFMGFENTLCALIEDPDSCHEFFAAMADYKIACINRYIDAYKPDVIIYFDDLATARGMFMSPKTYREVIKPYHKRIVEAVTSRGVIFNQHTCGKCEDIIEDYVEMGIKIWDAAQVCNDLEGILTKYHGRLIVEGGWDTSGPASYIGAPVEVIIEETKRCAEQYGKKGNFILFPVLMNEKGHAFMTGDERIPALIMTWNQVNKL</sequence>
<dbReference type="PANTHER" id="PTHR47099:SF1">
    <property type="entry name" value="METHYLCOBAMIDE:COM METHYLTRANSFERASE MTBA"/>
    <property type="match status" value="1"/>
</dbReference>
<keyword evidence="3" id="KW-1185">Reference proteome</keyword>
<evidence type="ECO:0000259" key="1">
    <source>
        <dbReference type="Pfam" id="PF01208"/>
    </source>
</evidence>
<dbReference type="InterPro" id="IPR052024">
    <property type="entry name" value="Methanogen_methyltrans"/>
</dbReference>
<evidence type="ECO:0000313" key="2">
    <source>
        <dbReference type="EMBL" id="AHF09353.1"/>
    </source>
</evidence>
<dbReference type="Gene3D" id="3.20.20.210">
    <property type="match status" value="1"/>
</dbReference>
<dbReference type="InterPro" id="IPR038071">
    <property type="entry name" value="UROD/MetE-like_sf"/>
</dbReference>